<dbReference type="PIRSF" id="PIRSF031924">
    <property type="entry name" value="Pi-irrepressible_AP"/>
    <property type="match status" value="1"/>
</dbReference>
<sequence length="552" mass="61303">MFRKSLLAAVVLFSANTLGVAQSRQTPKLIVGIMVDQMRPDYLTRFNDQFGEDGFKRLLREGFQCRNTHYNYVPTVTGPGHSSVYTGTTPRYHGIIGNSWYDRRLHRDVYCTDDTTVQLVGTPKGMGVSARNQLSTTLGDEMKMVSNGRSNVLALSLKDRASALPAGHMADGAFWFDVSTGNFISSTYYMPELPAWVREFNAQKKPDFYRQQTWTPLRAAQAYQNSVADSNNYERIFKGKTAATFPYDLAKLAPLNPPAYETVYASPFGNTLLTDLTLAALAHTDLGRDDVPDLLALSYSSPDAVGHTFGPLSKEENDLYLRLDLEIARLLQALDKTVGKGNYTIFLTADHGATEVPNYLAEHHAPSGAQSHTTLNQKAAAYLNEQLGPDQWIEVERGNMYYLNRPLIARRKLELGRVQQLLADFLRDQEGVAQANTTTQLLENSYSTYLETKLQNGLYYKRFGDVRYELEPGWGWDMGVGAGHGSAYAYDSHVPLLWFGAGVTPGVSYQYHAITDIAPTAAMLVNSKLPSACTGQPIVEVLSTAAPKKRRK</sequence>
<dbReference type="NCBIfam" id="NF042991">
    <property type="entry name" value="alk_phos_PafA"/>
    <property type="match status" value="1"/>
</dbReference>
<dbReference type="Proteomes" id="UP000194873">
    <property type="component" value="Unassembled WGS sequence"/>
</dbReference>
<dbReference type="PANTHER" id="PTHR10151:SF120">
    <property type="entry name" value="BIS(5'-ADENOSYL)-TRIPHOSPHATASE"/>
    <property type="match status" value="1"/>
</dbReference>
<dbReference type="EMBL" id="MTSE01000003">
    <property type="protein sequence ID" value="OUJ74834.1"/>
    <property type="molecule type" value="Genomic_DNA"/>
</dbReference>
<dbReference type="PANTHER" id="PTHR10151">
    <property type="entry name" value="ECTONUCLEOTIDE PYROPHOSPHATASE/PHOSPHODIESTERASE"/>
    <property type="match status" value="1"/>
</dbReference>
<dbReference type="Pfam" id="PF01663">
    <property type="entry name" value="Phosphodiest"/>
    <property type="match status" value="1"/>
</dbReference>
<evidence type="ECO:0000256" key="3">
    <source>
        <dbReference type="ARBA" id="ARBA00022729"/>
    </source>
</evidence>
<dbReference type="Gene3D" id="3.40.720.10">
    <property type="entry name" value="Alkaline Phosphatase, subunit A"/>
    <property type="match status" value="1"/>
</dbReference>
<keyword evidence="7" id="KW-1185">Reference proteome</keyword>
<proteinExistence type="predicted"/>
<accession>A0A243WGG1</accession>
<keyword evidence="1 4" id="KW-0597">Phosphoprotein</keyword>
<protein>
    <recommendedName>
        <fullName evidence="8">Alkaline phosphatase</fullName>
    </recommendedName>
</protein>
<dbReference type="GO" id="GO:0046872">
    <property type="term" value="F:metal ion binding"/>
    <property type="evidence" value="ECO:0007669"/>
    <property type="project" value="UniProtKB-KW"/>
</dbReference>
<evidence type="ECO:0000313" key="7">
    <source>
        <dbReference type="Proteomes" id="UP000194873"/>
    </source>
</evidence>
<comment type="caution">
    <text evidence="6">The sequence shown here is derived from an EMBL/GenBank/DDBJ whole genome shotgun (WGS) entry which is preliminary data.</text>
</comment>
<feature type="binding site" evidence="5">
    <location>
        <position position="98"/>
    </location>
    <ligand>
        <name>substrate</name>
    </ligand>
</feature>
<dbReference type="GO" id="GO:0004035">
    <property type="term" value="F:alkaline phosphatase activity"/>
    <property type="evidence" value="ECO:0007669"/>
    <property type="project" value="InterPro"/>
</dbReference>
<dbReference type="Gene3D" id="3.30.1360.150">
    <property type="match status" value="1"/>
</dbReference>
<feature type="active site" description="Phosphothreonine intermediate" evidence="4">
    <location>
        <position position="77"/>
    </location>
</feature>
<dbReference type="InterPro" id="IPR002591">
    <property type="entry name" value="Phosphodiest/P_Trfase"/>
</dbReference>
<evidence type="ECO:0008006" key="8">
    <source>
        <dbReference type="Google" id="ProtNLM"/>
    </source>
</evidence>
<feature type="binding site" evidence="5">
    <location>
        <begin position="158"/>
        <end position="160"/>
    </location>
    <ligand>
        <name>substrate</name>
    </ligand>
</feature>
<evidence type="ECO:0000256" key="2">
    <source>
        <dbReference type="ARBA" id="ARBA00022723"/>
    </source>
</evidence>
<organism evidence="6 7">
    <name type="scientific">Hymenobacter crusticola</name>
    <dbReference type="NCBI Taxonomy" id="1770526"/>
    <lineage>
        <taxon>Bacteria</taxon>
        <taxon>Pseudomonadati</taxon>
        <taxon>Bacteroidota</taxon>
        <taxon>Cytophagia</taxon>
        <taxon>Cytophagales</taxon>
        <taxon>Hymenobacteraceae</taxon>
        <taxon>Hymenobacter</taxon>
    </lineage>
</organism>
<evidence type="ECO:0000256" key="5">
    <source>
        <dbReference type="PIRSR" id="PIRSR031924-51"/>
    </source>
</evidence>
<evidence type="ECO:0000313" key="6">
    <source>
        <dbReference type="EMBL" id="OUJ74834.1"/>
    </source>
</evidence>
<keyword evidence="2" id="KW-0479">Metal-binding</keyword>
<reference evidence="6 7" key="1">
    <citation type="submission" date="2017-01" db="EMBL/GenBank/DDBJ databases">
        <title>A new Hymenobacter.</title>
        <authorList>
            <person name="Liang Y."/>
            <person name="Feng F."/>
        </authorList>
    </citation>
    <scope>NUCLEOTIDE SEQUENCE [LARGE SCALE GENOMIC DNA]</scope>
    <source>
        <strain evidence="6">MIMBbqt21</strain>
    </source>
</reference>
<gene>
    <name evidence="6" type="ORF">BXP70_08755</name>
</gene>
<keyword evidence="3" id="KW-0732">Signal</keyword>
<dbReference type="CDD" id="cd16016">
    <property type="entry name" value="AP-SPAP"/>
    <property type="match status" value="1"/>
</dbReference>
<dbReference type="SUPFAM" id="SSF53649">
    <property type="entry name" value="Alkaline phosphatase-like"/>
    <property type="match status" value="1"/>
</dbReference>
<dbReference type="InterPro" id="IPR017850">
    <property type="entry name" value="Alkaline_phosphatase_core_sf"/>
</dbReference>
<dbReference type="RefSeq" id="WP_179197630.1">
    <property type="nucleotide sequence ID" value="NZ_MTSE01000003.1"/>
</dbReference>
<evidence type="ECO:0000256" key="4">
    <source>
        <dbReference type="PIRSR" id="PIRSR031924-50"/>
    </source>
</evidence>
<dbReference type="AlphaFoldDB" id="A0A243WGG1"/>
<dbReference type="InterPro" id="IPR026263">
    <property type="entry name" value="Alkaline_phosphatase_prok"/>
</dbReference>
<name>A0A243WGG1_9BACT</name>
<evidence type="ECO:0000256" key="1">
    <source>
        <dbReference type="ARBA" id="ARBA00022553"/>
    </source>
</evidence>